<evidence type="ECO:0000313" key="8">
    <source>
        <dbReference type="Proteomes" id="UP000646365"/>
    </source>
</evidence>
<sequence length="688" mass="72746">MSGLTNPPGNDLPASKSADDNEATIFAPQPAKLAAAGGETVAPTSPPAAADPAPSTDPATPTGSTSGPKVVPSLASITTGAILAHTYEIEALLARGGMGEVYRARHTELGSQHAIKVILPQLASEARFISLFQEEARKLRRVRDDAVVGYEGLFLDENGLRYLVMEFVDGPSLAHVMATRRFSTTEILQLRDRVARGLAAAHEKGIYHRDISPDNIILVEDRTDQAKIIDFGIAKSTEPGDRTVVGQDFAGKYSWVSPEQLGLYGGTVDGRSDIYSLGLVLAAAAIGRPLPMGNSPISVIEARRGVPDLSAVPEELRAVIAPLLEPNPADRPQSMRDLLAGVPAPARSAPPQVKQEPPPDFDFLAPAEPAKHETALPPPRPVEAAPAKRRSMAPVAGAAVVAVAAIAGAGWYFLRPTPPAAPPIARPVTPTAQTDATQPQVQQQPQTPPSQTTPTQTATAPGPAPQREDVLAAAQQVTAGYQCAHLTVSLGDDLKGTVSGYVASQLDLSSLRANLVGVRGAEIAASGVQVLERPFCTVAQLLDTNTTEDAPAVEFNRSTKIYHDGDKLVLNARTGDRDGYLYVDYIDNTGSVVHMLPLPGKPAALIKAGTRVTLGTASPTPKPNEKIYEVSEPFGANMIVTFVSPKPLFDKSRPEQESFDQYGDALDAALRRTGPGVISSYSLFETHK</sequence>
<dbReference type="PROSITE" id="PS00109">
    <property type="entry name" value="PROTEIN_KINASE_TYR"/>
    <property type="match status" value="1"/>
</dbReference>
<keyword evidence="3" id="KW-0418">Kinase</keyword>
<feature type="compositionally biased region" description="Low complexity" evidence="5">
    <location>
        <begin position="426"/>
        <end position="461"/>
    </location>
</feature>
<proteinExistence type="predicted"/>
<accession>A0A8J3E2K6</accession>
<reference evidence="7" key="1">
    <citation type="journal article" date="2014" name="Int. J. Syst. Evol. Microbiol.">
        <title>Complete genome sequence of Corynebacterium casei LMG S-19264T (=DSM 44701T), isolated from a smear-ripened cheese.</title>
        <authorList>
            <consortium name="US DOE Joint Genome Institute (JGI-PGF)"/>
            <person name="Walter F."/>
            <person name="Albersmeier A."/>
            <person name="Kalinowski J."/>
            <person name="Ruckert C."/>
        </authorList>
    </citation>
    <scope>NUCLEOTIDE SEQUENCE</scope>
    <source>
        <strain evidence="7">CGMCC 1.15725</strain>
    </source>
</reference>
<dbReference type="InterPro" id="IPR008266">
    <property type="entry name" value="Tyr_kinase_AS"/>
</dbReference>
<gene>
    <name evidence="7" type="ORF">GCM10011611_15860</name>
</gene>
<evidence type="ECO:0000256" key="5">
    <source>
        <dbReference type="SAM" id="MobiDB-lite"/>
    </source>
</evidence>
<keyword evidence="1" id="KW-0808">Transferase</keyword>
<organism evidence="7 8">
    <name type="scientific">Aliidongia dinghuensis</name>
    <dbReference type="NCBI Taxonomy" id="1867774"/>
    <lineage>
        <taxon>Bacteria</taxon>
        <taxon>Pseudomonadati</taxon>
        <taxon>Pseudomonadota</taxon>
        <taxon>Alphaproteobacteria</taxon>
        <taxon>Rhodospirillales</taxon>
        <taxon>Dongiaceae</taxon>
        <taxon>Aliidongia</taxon>
    </lineage>
</organism>
<evidence type="ECO:0000256" key="3">
    <source>
        <dbReference type="ARBA" id="ARBA00022777"/>
    </source>
</evidence>
<feature type="region of interest" description="Disordered" evidence="5">
    <location>
        <begin position="423"/>
        <end position="467"/>
    </location>
</feature>
<evidence type="ECO:0000313" key="7">
    <source>
        <dbReference type="EMBL" id="GGF11052.1"/>
    </source>
</evidence>
<evidence type="ECO:0000256" key="1">
    <source>
        <dbReference type="ARBA" id="ARBA00022679"/>
    </source>
</evidence>
<protein>
    <recommendedName>
        <fullName evidence="6">Protein kinase domain-containing protein</fullName>
    </recommendedName>
</protein>
<name>A0A8J3E2K6_9PROT</name>
<dbReference type="GO" id="GO:0004674">
    <property type="term" value="F:protein serine/threonine kinase activity"/>
    <property type="evidence" value="ECO:0007669"/>
    <property type="project" value="TreeGrafter"/>
</dbReference>
<dbReference type="InterPro" id="IPR025493">
    <property type="entry name" value="DUF4384"/>
</dbReference>
<dbReference type="EMBL" id="BMJQ01000003">
    <property type="protein sequence ID" value="GGF11052.1"/>
    <property type="molecule type" value="Genomic_DNA"/>
</dbReference>
<feature type="compositionally biased region" description="Low complexity" evidence="5">
    <location>
        <begin position="47"/>
        <end position="68"/>
    </location>
</feature>
<dbReference type="AlphaFoldDB" id="A0A8J3E2K6"/>
<dbReference type="SUPFAM" id="SSF56112">
    <property type="entry name" value="Protein kinase-like (PK-like)"/>
    <property type="match status" value="1"/>
</dbReference>
<evidence type="ECO:0000256" key="4">
    <source>
        <dbReference type="ARBA" id="ARBA00022840"/>
    </source>
</evidence>
<feature type="region of interest" description="Disordered" evidence="5">
    <location>
        <begin position="1"/>
        <end position="71"/>
    </location>
</feature>
<dbReference type="InterPro" id="IPR011009">
    <property type="entry name" value="Kinase-like_dom_sf"/>
</dbReference>
<dbReference type="PANTHER" id="PTHR43289">
    <property type="entry name" value="MITOGEN-ACTIVATED PROTEIN KINASE KINASE KINASE 20-RELATED"/>
    <property type="match status" value="1"/>
</dbReference>
<dbReference type="PANTHER" id="PTHR43289:SF34">
    <property type="entry name" value="SERINE_THREONINE-PROTEIN KINASE YBDM-RELATED"/>
    <property type="match status" value="1"/>
</dbReference>
<dbReference type="Gene3D" id="1.10.510.10">
    <property type="entry name" value="Transferase(Phosphotransferase) domain 1"/>
    <property type="match status" value="1"/>
</dbReference>
<keyword evidence="2" id="KW-0547">Nucleotide-binding</keyword>
<reference evidence="7" key="2">
    <citation type="submission" date="2020-09" db="EMBL/GenBank/DDBJ databases">
        <authorList>
            <person name="Sun Q."/>
            <person name="Zhou Y."/>
        </authorList>
    </citation>
    <scope>NUCLEOTIDE SEQUENCE</scope>
    <source>
        <strain evidence="7">CGMCC 1.15725</strain>
    </source>
</reference>
<evidence type="ECO:0000256" key="2">
    <source>
        <dbReference type="ARBA" id="ARBA00022741"/>
    </source>
</evidence>
<comment type="caution">
    <text evidence="7">The sequence shown here is derived from an EMBL/GenBank/DDBJ whole genome shotgun (WGS) entry which is preliminary data.</text>
</comment>
<keyword evidence="4" id="KW-0067">ATP-binding</keyword>
<feature type="region of interest" description="Disordered" evidence="5">
    <location>
        <begin position="343"/>
        <end position="387"/>
    </location>
</feature>
<dbReference type="Pfam" id="PF14326">
    <property type="entry name" value="DUF4384"/>
    <property type="match status" value="1"/>
</dbReference>
<dbReference type="RefSeq" id="WP_189044316.1">
    <property type="nucleotide sequence ID" value="NZ_BMJQ01000003.1"/>
</dbReference>
<dbReference type="Pfam" id="PF00069">
    <property type="entry name" value="Pkinase"/>
    <property type="match status" value="1"/>
</dbReference>
<dbReference type="InterPro" id="IPR000719">
    <property type="entry name" value="Prot_kinase_dom"/>
</dbReference>
<feature type="domain" description="Protein kinase" evidence="6">
    <location>
        <begin position="87"/>
        <end position="347"/>
    </location>
</feature>
<evidence type="ECO:0000259" key="6">
    <source>
        <dbReference type="PROSITE" id="PS50011"/>
    </source>
</evidence>
<dbReference type="Proteomes" id="UP000646365">
    <property type="component" value="Unassembled WGS sequence"/>
</dbReference>
<keyword evidence="8" id="KW-1185">Reference proteome</keyword>
<dbReference type="Gene3D" id="3.30.200.20">
    <property type="entry name" value="Phosphorylase Kinase, domain 1"/>
    <property type="match status" value="1"/>
</dbReference>
<dbReference type="GO" id="GO:0005524">
    <property type="term" value="F:ATP binding"/>
    <property type="evidence" value="ECO:0007669"/>
    <property type="project" value="UniProtKB-KW"/>
</dbReference>
<dbReference type="PROSITE" id="PS50011">
    <property type="entry name" value="PROTEIN_KINASE_DOM"/>
    <property type="match status" value="1"/>
</dbReference>
<dbReference type="CDD" id="cd14014">
    <property type="entry name" value="STKc_PknB_like"/>
    <property type="match status" value="1"/>
</dbReference>